<dbReference type="EMBL" id="FCOR01000011">
    <property type="protein sequence ID" value="CVK16858.1"/>
    <property type="molecule type" value="Genomic_DNA"/>
</dbReference>
<accession>A0A0X3ASK7</accession>
<gene>
    <name evidence="1" type="ORF">Ga0061079_11150</name>
</gene>
<keyword evidence="2" id="KW-1185">Reference proteome</keyword>
<evidence type="ECO:0000313" key="1">
    <source>
        <dbReference type="EMBL" id="CVK16858.1"/>
    </source>
</evidence>
<dbReference type="STRING" id="1586267.GCA_001418685_01723"/>
<dbReference type="AlphaFoldDB" id="A0A0X3ASK7"/>
<reference evidence="1 2" key="1">
    <citation type="submission" date="2016-01" db="EMBL/GenBank/DDBJ databases">
        <authorList>
            <person name="McClelland M."/>
            <person name="Jain A."/>
            <person name="Saraogi P."/>
            <person name="Mendelson R."/>
            <person name="Westerman R."/>
            <person name="SanMiguel P."/>
            <person name="Csonka L."/>
        </authorList>
    </citation>
    <scope>NUCLEOTIDE SEQUENCE [LARGE SCALE GENOMIC DNA]</scope>
    <source>
        <strain evidence="1 2">R-53146</strain>
    </source>
</reference>
<name>A0A0X3ASK7_9FLAO</name>
<protein>
    <submittedName>
        <fullName evidence="1">Uncharacterized protein</fullName>
    </submittedName>
</protein>
<sequence length="42" mass="5116">MSFNFFFNNFANKLQLSYLANQYYNENSVFVINFNINNFCLF</sequence>
<dbReference type="Proteomes" id="UP000182761">
    <property type="component" value="Unassembled WGS sequence"/>
</dbReference>
<organism evidence="1 2">
    <name type="scientific">Apibacter mensalis</name>
    <dbReference type="NCBI Taxonomy" id="1586267"/>
    <lineage>
        <taxon>Bacteria</taxon>
        <taxon>Pseudomonadati</taxon>
        <taxon>Bacteroidota</taxon>
        <taxon>Flavobacteriia</taxon>
        <taxon>Flavobacteriales</taxon>
        <taxon>Weeksellaceae</taxon>
        <taxon>Apibacter</taxon>
    </lineage>
</organism>
<proteinExistence type="predicted"/>
<evidence type="ECO:0000313" key="2">
    <source>
        <dbReference type="Proteomes" id="UP000182761"/>
    </source>
</evidence>